<feature type="chain" id="PRO_5018683813" description="Cadherin N-terminal domain-containing protein" evidence="2">
    <location>
        <begin position="33"/>
        <end position="79"/>
    </location>
</feature>
<dbReference type="Pfam" id="PF08266">
    <property type="entry name" value="Cadherin_2"/>
    <property type="match status" value="1"/>
</dbReference>
<dbReference type="Proteomes" id="UP000261600">
    <property type="component" value="Unplaced"/>
</dbReference>
<evidence type="ECO:0000313" key="4">
    <source>
        <dbReference type="Ensembl" id="ENSMALP00000009288.1"/>
    </source>
</evidence>
<keyword evidence="5" id="KW-1185">Reference proteome</keyword>
<dbReference type="AlphaFoldDB" id="A0A3Q3IV34"/>
<proteinExistence type="predicted"/>
<evidence type="ECO:0000259" key="3">
    <source>
        <dbReference type="Pfam" id="PF08266"/>
    </source>
</evidence>
<feature type="domain" description="Cadherin N-terminal" evidence="3">
    <location>
        <begin position="33"/>
        <end position="78"/>
    </location>
</feature>
<feature type="signal peptide" evidence="2">
    <location>
        <begin position="1"/>
        <end position="32"/>
    </location>
</feature>
<protein>
    <recommendedName>
        <fullName evidence="3">Cadherin N-terminal domain-containing protein</fullName>
    </recommendedName>
</protein>
<keyword evidence="2" id="KW-0732">Signal</keyword>
<accession>A0A3Q3IV34</accession>
<reference evidence="4" key="2">
    <citation type="submission" date="2025-09" db="UniProtKB">
        <authorList>
            <consortium name="Ensembl"/>
        </authorList>
    </citation>
    <scope>IDENTIFICATION</scope>
</reference>
<dbReference type="Gene3D" id="2.60.40.60">
    <property type="entry name" value="Cadherins"/>
    <property type="match status" value="1"/>
</dbReference>
<reference evidence="4" key="1">
    <citation type="submission" date="2025-08" db="UniProtKB">
        <authorList>
            <consortium name="Ensembl"/>
        </authorList>
    </citation>
    <scope>IDENTIFICATION</scope>
</reference>
<dbReference type="Ensembl" id="ENSMALT00000009482.1">
    <property type="protein sequence ID" value="ENSMALP00000009288.1"/>
    <property type="gene ID" value="ENSMALG00000006612.1"/>
</dbReference>
<keyword evidence="1" id="KW-0325">Glycoprotein</keyword>
<name>A0A3Q3IV34_MONAL</name>
<evidence type="ECO:0000313" key="5">
    <source>
        <dbReference type="Proteomes" id="UP000261600"/>
    </source>
</evidence>
<dbReference type="InterPro" id="IPR013164">
    <property type="entry name" value="Cadherin_N"/>
</dbReference>
<evidence type="ECO:0000256" key="1">
    <source>
        <dbReference type="ARBA" id="ARBA00023180"/>
    </source>
</evidence>
<organism evidence="4 5">
    <name type="scientific">Monopterus albus</name>
    <name type="common">Swamp eel</name>
    <dbReference type="NCBI Taxonomy" id="43700"/>
    <lineage>
        <taxon>Eukaryota</taxon>
        <taxon>Metazoa</taxon>
        <taxon>Chordata</taxon>
        <taxon>Craniata</taxon>
        <taxon>Vertebrata</taxon>
        <taxon>Euteleostomi</taxon>
        <taxon>Actinopterygii</taxon>
        <taxon>Neopterygii</taxon>
        <taxon>Teleostei</taxon>
        <taxon>Neoteleostei</taxon>
        <taxon>Acanthomorphata</taxon>
        <taxon>Anabantaria</taxon>
        <taxon>Synbranchiformes</taxon>
        <taxon>Synbranchidae</taxon>
        <taxon>Monopterus</taxon>
    </lineage>
</organism>
<dbReference type="FunFam" id="2.60.40.60:FF:000398">
    <property type="entry name" value="Protocadherin cluster 1 gamma 26a"/>
    <property type="match status" value="1"/>
</dbReference>
<sequence length="79" mass="8619">IIALAGSSQTRDCSWFSFSVALLLLFGKEALAQIRYSVPEEVKDGTVVGNVAKDLGLDITSLIDRRFRVVSGNKDAIFE</sequence>
<evidence type="ECO:0000256" key="2">
    <source>
        <dbReference type="SAM" id="SignalP"/>
    </source>
</evidence>